<gene>
    <name evidence="5" type="primary">URB1</name>
    <name evidence="5" type="synonym">urb1</name>
</gene>
<dbReference type="GO" id="GO:0000466">
    <property type="term" value="P:maturation of 5.8S rRNA from tricistronic rRNA transcript (SSU-rRNA, 5.8S rRNA, LSU-rRNA)"/>
    <property type="evidence" value="ECO:0007669"/>
    <property type="project" value="TreeGrafter"/>
</dbReference>
<evidence type="ECO:0000313" key="6">
    <source>
        <dbReference type="Proteomes" id="UP000472277"/>
    </source>
</evidence>
<accession>A0A673W7Y5</accession>
<feature type="compositionally biased region" description="Basic and acidic residues" evidence="1">
    <location>
        <begin position="1922"/>
        <end position="1939"/>
    </location>
</feature>
<dbReference type="Proteomes" id="UP000472277">
    <property type="component" value="Chromosome 13"/>
</dbReference>
<reference evidence="5" key="1">
    <citation type="submission" date="2025-08" db="UniProtKB">
        <authorList>
            <consortium name="Ensembl"/>
        </authorList>
    </citation>
    <scope>IDENTIFICATION</scope>
</reference>
<evidence type="ECO:0000259" key="2">
    <source>
        <dbReference type="Pfam" id="PF11707"/>
    </source>
</evidence>
<feature type="region of interest" description="Disordered" evidence="1">
    <location>
        <begin position="1796"/>
        <end position="1822"/>
    </location>
</feature>
<keyword evidence="6" id="KW-1185">Reference proteome</keyword>
<dbReference type="InterPro" id="IPR032436">
    <property type="entry name" value="URB1_C"/>
</dbReference>
<dbReference type="InterPro" id="IPR059018">
    <property type="entry name" value="HEAT_URB1"/>
</dbReference>
<dbReference type="Ensembl" id="ENSSTUT00000008842.1">
    <property type="protein sequence ID" value="ENSSTUP00000008274.1"/>
    <property type="gene ID" value="ENSSTUG00000003732.1"/>
</dbReference>
<dbReference type="GO" id="GO:0005730">
    <property type="term" value="C:nucleolus"/>
    <property type="evidence" value="ECO:0007669"/>
    <property type="project" value="TreeGrafter"/>
</dbReference>
<proteinExistence type="predicted"/>
<protein>
    <submittedName>
        <fullName evidence="5">URB1 ribosome biogenesis homolog</fullName>
    </submittedName>
</protein>
<dbReference type="GeneTree" id="ENSGT00390000014210"/>
<evidence type="ECO:0000259" key="3">
    <source>
        <dbReference type="Pfam" id="PF16201"/>
    </source>
</evidence>
<dbReference type="InterPro" id="IPR021714">
    <property type="entry name" value="URB1_N"/>
</dbReference>
<dbReference type="InterPro" id="IPR039844">
    <property type="entry name" value="URB1"/>
</dbReference>
<evidence type="ECO:0000256" key="1">
    <source>
        <dbReference type="SAM" id="MobiDB-lite"/>
    </source>
</evidence>
<feature type="domain" description="URB1 C-terminal" evidence="3">
    <location>
        <begin position="1573"/>
        <end position="1762"/>
    </location>
</feature>
<dbReference type="PANTHER" id="PTHR13500:SF0">
    <property type="entry name" value="NUCLEOLAR PRE-RIBOSOMAL-ASSOCIATED PROTEIN 1"/>
    <property type="match status" value="1"/>
</dbReference>
<feature type="domain" description="URB1 N-terminal" evidence="2">
    <location>
        <begin position="75"/>
        <end position="392"/>
    </location>
</feature>
<feature type="domain" description="URB1 central HEAT repeat" evidence="4">
    <location>
        <begin position="602"/>
        <end position="704"/>
    </location>
</feature>
<evidence type="ECO:0000259" key="4">
    <source>
        <dbReference type="Pfam" id="PF26140"/>
    </source>
</evidence>
<feature type="compositionally biased region" description="Polar residues" evidence="1">
    <location>
        <begin position="1909"/>
        <end position="1920"/>
    </location>
</feature>
<dbReference type="Pfam" id="PF11707">
    <property type="entry name" value="Npa1"/>
    <property type="match status" value="1"/>
</dbReference>
<reference evidence="5" key="2">
    <citation type="submission" date="2025-09" db="UniProtKB">
        <authorList>
            <consortium name="Ensembl"/>
        </authorList>
    </citation>
    <scope>IDENTIFICATION</scope>
</reference>
<sequence>MGKKRSSEVDESKTHVKKVKVSETAEFNGTVFKAMLKEPTKAMKGLDTFITTAKKLPCPDLYDVVEGYIKISMECSEIFKLLEGDKQMESEMLVIFQSLEMILLRTASDLSHFSMVGSTIVKKVVSSYMKLIQTSLHSENHRFVRQCLSFLSAMVSQGADTAREVFSHFHFTKGLSALAKRKDKMGKPDVRMAYTQFALSFLVSGDNATIGQLLEMKDFLPDILSSGLKEDRISTVNLILSTLQTKVVQRQAISKTQKVRFFTPSLLAQIASLYRWNGIVDASTDDSKVMDLSPKEAGKMVVRKLVHNFLLDLCCSRKHGISFYDPSFGTAGRAGNIVLLQFVVGLKQATEDDLVSDLVVNILRVSPDILPRFFKETLYSFTPRLKSAWTDNIALLKKIYESQPEVSKAFQTREVVPLPRLLSMVLVTSLPPVCNKAFFTLFTLVMKMLPNHTTLSLMSFLLKRAQRNMELCLDRSVWLASDLYSPATMEDFTQQYREALGKVTYRPSHSGTGLHTAVQGGNIQDFTQLPESPEVILLKALILQVMCLYQKVVPHLVSQSKFDFSKLLKGIVSEKGMREEVPPVLQHQILQLALDLPASKFSWFRVQTGSGEKSVFFLLLKMFVSSTNSHLKISTKKLVVKVLKDSGVFEYTWSELELWLNHLDRLQPDQQDTVIHFLERVLMCLVCNPYTYTDKVASLVQEAAYLQANLSGQDGDTASIPISHIDDVLDMVDVIMEGSEGETEELGPALSDDLILQTFPFSAVVPAVLEARNKLPATYRTEKGVVYDYMATVLCDVLHCQRDPLPLSLALLQYDKELNSSEDPGPPHHSIIHLHHYYTTWLPQQARDHLVRTPPSHHHHTDNCYLVEYHLVTMEMAEYPVAAKQILLYIKTTVDNFSMVQRNTRLACMSAMVFSVLSSILKHPCMEQWFLSLELSSVPPTSLNPVRLKLLCAQLSDCILGLLQTSAAALRPLDSLYLLSPYLEAVSRALLRELGERRERRERREVDEESRPVRAFMALHTYMEPPLLQELVSSLLLLPKETLITPGEGDREGEKSSRAEELSVYGRTALQILTETSSTNTSSSGSPVLLSQAHLQGLATLLLSCSSPSLETFLLQALKTQPGNAKLLHTDVLLHCLQGPVTAATQAIGVALLLNCSSHRLCFEVWCLQPQNVEKLTDQTETFLPLVNSYLQTAAREDPARPKEGRWSWSCLLCLPHCYYIYASAGANPYFHLFSLSIDILMVTGDHVSTKCIFFSLSVPPFRWQLVDPISSVLSVCPEELEVWRTSVLSAALRWLSASYGHNRDQNTAPLTQEDSVLNRLTVLLVGPHRCLLFMENIFLPRYRYRDPNFLSTLNRMLDLMYGGSEGPKELVPLPTIHMMASSHSLFLPIMLGDEEDLSGNTQVKGTELGALVSLLLSLVKRSPAVCNSSHFVVLLGGYGATLSTTDQKLLLLLQEYERNGISLVDFQCMLWGPAAVEHHKARRSLGVSLWQQPSSEDLLALLSPDTMINTITHFPLQRRIILQEGKELIFKDEEVKDLGSVYDPCFLLPLFSAMLQPESVIDCLKFVSSHGLGVTMVSLSSYDPKLRAAAYQVLASYHHHLEAARFREKRQLLYLLDMVKNGIRQQNLRMPFLLTTYITKVALQMLKPEDHMYVVVNRFLLSHQCLDFRRVPEFFKLFYSCDMEHKVEREWILSVLEEGLTDRQCYDMLDQQGIFQTLLGFCCSPLCDQHTRTLIVRVLHQAGHVTKAAYNLTKSHGLLTWVLQLLERRHVDQGLLGAVVELLHVLWFTNLGQKETHGEGASSSSSSTAKEDKPQGHSTPKVLPLPLISQFLSVTSRPLINPLLFSRLVKAGQLSLYLQTLSSILQHCGTALGVHGEAGWLTLRPQALSSQEALALLHRWSTEKGRGRSSSVQAQARSNSRPKEQGEEGEVERQEEEKTLLEKCTPHLRNIFTHWVPVSLACPSPDPHTPTSTPLANTTAHLLTRWFLNSLVEGASTYEDKRTVHFLRWFQKTVLPHRVIVDMVLADPAVRLDLLCIYHQACEPQAQISSRVEHIQLFTNIMTQLLEARGCADSDLHRAVLTACSLGTTCDDQTTKGKR</sequence>
<organism evidence="5 6">
    <name type="scientific">Salmo trutta</name>
    <name type="common">Brown trout</name>
    <dbReference type="NCBI Taxonomy" id="8032"/>
    <lineage>
        <taxon>Eukaryota</taxon>
        <taxon>Metazoa</taxon>
        <taxon>Chordata</taxon>
        <taxon>Craniata</taxon>
        <taxon>Vertebrata</taxon>
        <taxon>Euteleostomi</taxon>
        <taxon>Actinopterygii</taxon>
        <taxon>Neopterygii</taxon>
        <taxon>Teleostei</taxon>
        <taxon>Protacanthopterygii</taxon>
        <taxon>Salmoniformes</taxon>
        <taxon>Salmonidae</taxon>
        <taxon>Salmoninae</taxon>
        <taxon>Salmo</taxon>
    </lineage>
</organism>
<dbReference type="GO" id="GO:0000463">
    <property type="term" value="P:maturation of LSU-rRNA from tricistronic rRNA transcript (SSU-rRNA, 5.8S rRNA, LSU-rRNA)"/>
    <property type="evidence" value="ECO:0007669"/>
    <property type="project" value="TreeGrafter"/>
</dbReference>
<feature type="region of interest" description="Disordered" evidence="1">
    <location>
        <begin position="1906"/>
        <end position="1939"/>
    </location>
</feature>
<name>A0A673W7Y5_SALTR</name>
<dbReference type="Pfam" id="PF16201">
    <property type="entry name" value="NopRA1"/>
    <property type="match status" value="1"/>
</dbReference>
<evidence type="ECO:0000313" key="5">
    <source>
        <dbReference type="Ensembl" id="ENSSTUP00000008274.1"/>
    </source>
</evidence>
<dbReference type="PANTHER" id="PTHR13500">
    <property type="entry name" value="NUCLEOLAR PRERIBOSOMAL-ASSOCIATED PROTEIN 1"/>
    <property type="match status" value="1"/>
</dbReference>
<dbReference type="Pfam" id="PF26140">
    <property type="entry name" value="HEAT_URB1"/>
    <property type="match status" value="1"/>
</dbReference>